<name>A0AAU8B5K1_9CAUD</name>
<dbReference type="InterPro" id="IPR010982">
    <property type="entry name" value="Lambda_DNA-bd_dom_sf"/>
</dbReference>
<dbReference type="PROSITE" id="PS50943">
    <property type="entry name" value="HTH_CROC1"/>
    <property type="match status" value="1"/>
</dbReference>
<sequence length="107" mass="11959">MFFDVYKSLCEGIGKTPNGVAKEIEFASSSVTQWKHGSTPRPDALQRIADYFGVSVGYLLTGEQKEKPAHDVDELSELKRRAHNLIDGIPEDELEKLMPAIERLLGK</sequence>
<dbReference type="CDD" id="cd00093">
    <property type="entry name" value="HTH_XRE"/>
    <property type="match status" value="1"/>
</dbReference>
<evidence type="ECO:0000259" key="1">
    <source>
        <dbReference type="PROSITE" id="PS50943"/>
    </source>
</evidence>
<dbReference type="SUPFAM" id="SSF47413">
    <property type="entry name" value="lambda repressor-like DNA-binding domains"/>
    <property type="match status" value="1"/>
</dbReference>
<dbReference type="Gene3D" id="1.10.260.40">
    <property type="entry name" value="lambda repressor-like DNA-binding domains"/>
    <property type="match status" value="1"/>
</dbReference>
<reference evidence="2" key="1">
    <citation type="submission" date="2024-03" db="EMBL/GenBank/DDBJ databases">
        <title>Diverse circular DNA viruses in blood, oral, and fecal samples of captive lemurs.</title>
        <authorList>
            <person name="Paietta E.N."/>
            <person name="Kraberger S."/>
            <person name="Lund M.C."/>
            <person name="Custer J.M."/>
            <person name="Vargas K.M."/>
            <person name="Ehmke E.E."/>
            <person name="Yoder A.D."/>
            <person name="Varsani A."/>
        </authorList>
    </citation>
    <scope>NUCLEOTIDE SEQUENCE</scope>
    <source>
        <strain evidence="2">Duke_28FS_2</strain>
    </source>
</reference>
<proteinExistence type="predicted"/>
<dbReference type="GO" id="GO:0003677">
    <property type="term" value="F:DNA binding"/>
    <property type="evidence" value="ECO:0007669"/>
    <property type="project" value="InterPro"/>
</dbReference>
<feature type="domain" description="HTH cro/C1-type" evidence="1">
    <location>
        <begin position="20"/>
        <end position="59"/>
    </location>
</feature>
<accession>A0AAU8B5K1</accession>
<organism evidence="2">
    <name type="scientific">Dulem virus 33</name>
    <dbReference type="NCBI Taxonomy" id="3145751"/>
    <lineage>
        <taxon>Viruses</taxon>
        <taxon>Duplodnaviria</taxon>
        <taxon>Heunggongvirae</taxon>
        <taxon>Uroviricota</taxon>
        <taxon>Caudoviricetes</taxon>
    </lineage>
</organism>
<protein>
    <submittedName>
        <fullName evidence="2">HTH XrE protein</fullName>
    </submittedName>
</protein>
<dbReference type="InterPro" id="IPR001387">
    <property type="entry name" value="Cro/C1-type_HTH"/>
</dbReference>
<dbReference type="EMBL" id="PP511792">
    <property type="protein sequence ID" value="XCD07569.1"/>
    <property type="molecule type" value="Genomic_DNA"/>
</dbReference>
<evidence type="ECO:0000313" key="2">
    <source>
        <dbReference type="EMBL" id="XCD07569.1"/>
    </source>
</evidence>